<dbReference type="EMBL" id="FXAG01000019">
    <property type="protein sequence ID" value="SMF41696.1"/>
    <property type="molecule type" value="Genomic_DNA"/>
</dbReference>
<dbReference type="STRING" id="1123014.SAMN02745746_03109"/>
<dbReference type="InterPro" id="IPR010127">
    <property type="entry name" value="Phasin_subfam-1"/>
</dbReference>
<name>A0A1Y6C3D3_9NEIS</name>
<reference evidence="3" key="1">
    <citation type="submission" date="2017-04" db="EMBL/GenBank/DDBJ databases">
        <authorList>
            <person name="Varghese N."/>
            <person name="Submissions S."/>
        </authorList>
    </citation>
    <scope>NUCLEOTIDE SEQUENCE [LARGE SCALE GENOMIC DNA]</scope>
    <source>
        <strain evidence="3">DSM 22618</strain>
    </source>
</reference>
<keyword evidence="3" id="KW-1185">Reference proteome</keyword>
<proteinExistence type="predicted"/>
<dbReference type="InterPro" id="IPR018968">
    <property type="entry name" value="Phasin"/>
</dbReference>
<gene>
    <name evidence="2" type="ORF">SAMN02745746_03109</name>
</gene>
<dbReference type="Proteomes" id="UP000192920">
    <property type="component" value="Unassembled WGS sequence"/>
</dbReference>
<accession>A0A1Y6C3D3</accession>
<evidence type="ECO:0000313" key="2">
    <source>
        <dbReference type="EMBL" id="SMF41696.1"/>
    </source>
</evidence>
<evidence type="ECO:0000313" key="3">
    <source>
        <dbReference type="Proteomes" id="UP000192920"/>
    </source>
</evidence>
<evidence type="ECO:0000259" key="1">
    <source>
        <dbReference type="Pfam" id="PF09361"/>
    </source>
</evidence>
<organism evidence="2 3">
    <name type="scientific">Pseudogulbenkiania subflava DSM 22618</name>
    <dbReference type="NCBI Taxonomy" id="1123014"/>
    <lineage>
        <taxon>Bacteria</taxon>
        <taxon>Pseudomonadati</taxon>
        <taxon>Pseudomonadota</taxon>
        <taxon>Betaproteobacteria</taxon>
        <taxon>Neisseriales</taxon>
        <taxon>Chromobacteriaceae</taxon>
        <taxon>Pseudogulbenkiania</taxon>
    </lineage>
</organism>
<dbReference type="RefSeq" id="WP_085277232.1">
    <property type="nucleotide sequence ID" value="NZ_FXAG01000019.1"/>
</dbReference>
<protein>
    <submittedName>
        <fullName evidence="2">Phasin family protein</fullName>
    </submittedName>
</protein>
<sequence>MFTTNEQFSKFSLGGVETALRFAQISLDSTEKLVKFNLEVSKQSLEDNIKVAQDLAGAKDPQEAVARINKLATESVEQAVTNSRNVYEIVTQAQGELAKLAEENLGTLNKSLINVIEDIAKNAPAGSEVTVNAVKTSVAAAAAAINSFTKAAQQVNEFAETSVKAASSATADAVKATTKRASNTSAS</sequence>
<dbReference type="NCBIfam" id="TIGR01841">
    <property type="entry name" value="phasin"/>
    <property type="match status" value="1"/>
</dbReference>
<dbReference type="Pfam" id="PF09361">
    <property type="entry name" value="Phasin_2"/>
    <property type="match status" value="1"/>
</dbReference>
<dbReference type="AlphaFoldDB" id="A0A1Y6C3D3"/>
<feature type="domain" description="Phasin" evidence="1">
    <location>
        <begin position="6"/>
        <end position="104"/>
    </location>
</feature>